<dbReference type="Proteomes" id="UP000663853">
    <property type="component" value="Unassembled WGS sequence"/>
</dbReference>
<evidence type="ECO:0000313" key="1">
    <source>
        <dbReference type="EMBL" id="CAE6505443.1"/>
    </source>
</evidence>
<sequence>MLEELHAASNLLSTALERYMDACSALHHTYQHKYDTNSAPELLNSVTNELKLVEDYKDRLTLAHIWIKRARNNPANVPINSLPSEVLTRIFHLVQSQQPCPLRVTNHWSRDNPVIFPKHPDTLSHVCSRWRQIALASHTLWSHIDIALSCPLSRGFHERAKIYAARAYEAPLDIHFIDPGLVRQVERFAMGNINARLAIMHDWSESMHKNNPQDFDFLTSSTMPRINSLGLLVHYAYHLIYSRAMEHCFANCLPGDLTELIVHVPDEAHSIPTFFRTSSDSPSSTEFFLSKQQLEIAWRSVTTLHLKGSYPGWTSTAYHGLTDLRLYGGVRISSSELVNVLKASPGLRVLCCDFEITDLPSLGALIVPVALHELEILDLRQMAEASVGRFLRWLNPGSKPLQLSFRGSPTSALLKDFFTRSNVQELRVKGFTNVDESELPPVMFYLPPQLRVLVIANWGWDTLYRGMRIGTVPHQCNGTPPHLELDTLYMLSCHCEDLHNIQEIVKRYSPQRLILWDCQITHPNREFPAPVDLALLRPAIENDLVGHCPLVEFLGSEDPHPLQDWN</sequence>
<dbReference type="EMBL" id="CAJMXA010003591">
    <property type="protein sequence ID" value="CAE6505443.1"/>
    <property type="molecule type" value="Genomic_DNA"/>
</dbReference>
<dbReference type="SUPFAM" id="SSF52047">
    <property type="entry name" value="RNI-like"/>
    <property type="match status" value="1"/>
</dbReference>
<evidence type="ECO:0008006" key="3">
    <source>
        <dbReference type="Google" id="ProtNLM"/>
    </source>
</evidence>
<organism evidence="1 2">
    <name type="scientific">Rhizoctonia solani</name>
    <dbReference type="NCBI Taxonomy" id="456999"/>
    <lineage>
        <taxon>Eukaryota</taxon>
        <taxon>Fungi</taxon>
        <taxon>Dikarya</taxon>
        <taxon>Basidiomycota</taxon>
        <taxon>Agaricomycotina</taxon>
        <taxon>Agaricomycetes</taxon>
        <taxon>Cantharellales</taxon>
        <taxon>Ceratobasidiaceae</taxon>
        <taxon>Rhizoctonia</taxon>
    </lineage>
</organism>
<gene>
    <name evidence="1" type="ORF">RDB_LOCUS118602</name>
</gene>
<reference evidence="1" key="1">
    <citation type="submission" date="2021-01" db="EMBL/GenBank/DDBJ databases">
        <authorList>
            <person name="Kaushik A."/>
        </authorList>
    </citation>
    <scope>NUCLEOTIDE SEQUENCE</scope>
    <source>
        <strain evidence="1">AG6-10EEA</strain>
    </source>
</reference>
<name>A0A8H3D339_9AGAM</name>
<protein>
    <recommendedName>
        <fullName evidence="3">F-box-like domain protein</fullName>
    </recommendedName>
</protein>
<dbReference type="AlphaFoldDB" id="A0A8H3D339"/>
<accession>A0A8H3D339</accession>
<dbReference type="Gene3D" id="1.20.1280.50">
    <property type="match status" value="1"/>
</dbReference>
<comment type="caution">
    <text evidence="1">The sequence shown here is derived from an EMBL/GenBank/DDBJ whole genome shotgun (WGS) entry which is preliminary data.</text>
</comment>
<proteinExistence type="predicted"/>
<evidence type="ECO:0000313" key="2">
    <source>
        <dbReference type="Proteomes" id="UP000663853"/>
    </source>
</evidence>